<evidence type="ECO:0000259" key="1">
    <source>
        <dbReference type="Pfam" id="PF05050"/>
    </source>
</evidence>
<dbReference type="InterPro" id="IPR029063">
    <property type="entry name" value="SAM-dependent_MTases_sf"/>
</dbReference>
<dbReference type="EMBL" id="DF237507">
    <property type="protein sequence ID" value="GAQ89755.1"/>
    <property type="molecule type" value="Genomic_DNA"/>
</dbReference>
<dbReference type="PROSITE" id="PS51257">
    <property type="entry name" value="PROKAR_LIPOPROTEIN"/>
    <property type="match status" value="1"/>
</dbReference>
<reference evidence="2 3" key="1">
    <citation type="journal article" date="2014" name="Nat. Commun.">
        <title>Klebsormidium flaccidum genome reveals primary factors for plant terrestrial adaptation.</title>
        <authorList>
            <person name="Hori K."/>
            <person name="Maruyama F."/>
            <person name="Fujisawa T."/>
            <person name="Togashi T."/>
            <person name="Yamamoto N."/>
            <person name="Seo M."/>
            <person name="Sato S."/>
            <person name="Yamada T."/>
            <person name="Mori H."/>
            <person name="Tajima N."/>
            <person name="Moriyama T."/>
            <person name="Ikeuchi M."/>
            <person name="Watanabe M."/>
            <person name="Wada H."/>
            <person name="Kobayashi K."/>
            <person name="Saito M."/>
            <person name="Masuda T."/>
            <person name="Sasaki-Sekimoto Y."/>
            <person name="Mashiguchi K."/>
            <person name="Awai K."/>
            <person name="Shimojima M."/>
            <person name="Masuda S."/>
            <person name="Iwai M."/>
            <person name="Nobusawa T."/>
            <person name="Narise T."/>
            <person name="Kondo S."/>
            <person name="Saito H."/>
            <person name="Sato R."/>
            <person name="Murakawa M."/>
            <person name="Ihara Y."/>
            <person name="Oshima-Yamada Y."/>
            <person name="Ohtaka K."/>
            <person name="Satoh M."/>
            <person name="Sonobe K."/>
            <person name="Ishii M."/>
            <person name="Ohtani R."/>
            <person name="Kanamori-Sato M."/>
            <person name="Honoki R."/>
            <person name="Miyazaki D."/>
            <person name="Mochizuki H."/>
            <person name="Umetsu J."/>
            <person name="Higashi K."/>
            <person name="Shibata D."/>
            <person name="Kamiya Y."/>
            <person name="Sato N."/>
            <person name="Nakamura Y."/>
            <person name="Tabata S."/>
            <person name="Ida S."/>
            <person name="Kurokawa K."/>
            <person name="Ohta H."/>
        </authorList>
    </citation>
    <scope>NUCLEOTIDE SEQUENCE [LARGE SCALE GENOMIC DNA]</scope>
    <source>
        <strain evidence="2 3">NIES-2285</strain>
    </source>
</reference>
<keyword evidence="3" id="KW-1185">Reference proteome</keyword>
<evidence type="ECO:0000313" key="2">
    <source>
        <dbReference type="EMBL" id="GAQ89755.1"/>
    </source>
</evidence>
<feature type="domain" description="Methyltransferase FkbM" evidence="1">
    <location>
        <begin position="225"/>
        <end position="345"/>
    </location>
</feature>
<dbReference type="Pfam" id="PF05050">
    <property type="entry name" value="Methyltransf_21"/>
    <property type="match status" value="1"/>
</dbReference>
<gene>
    <name evidence="2" type="ORF">KFL_005580070</name>
</gene>
<dbReference type="Gene3D" id="3.40.50.150">
    <property type="entry name" value="Vaccinia Virus protein VP39"/>
    <property type="match status" value="1"/>
</dbReference>
<dbReference type="SUPFAM" id="SSF53335">
    <property type="entry name" value="S-adenosyl-L-methionine-dependent methyltransferases"/>
    <property type="match status" value="1"/>
</dbReference>
<name>A0A0U9HKK3_KLENI</name>
<dbReference type="Proteomes" id="UP000054558">
    <property type="component" value="Unassembled WGS sequence"/>
</dbReference>
<protein>
    <recommendedName>
        <fullName evidence="1">Methyltransferase FkbM domain-containing protein</fullName>
    </recommendedName>
</protein>
<sequence>MKPAFGPRTLLHRIRGRLVFFFVALVLGCICLVSNKAVGHLFSIPPHSTAPEAADSGDWSTYKHCFRPDRLSPRRPRAIAEQTQLYHLAGAQLSELLPLQTAHVGGGIPWSAVTEKHPSLLTHEIVRESKETPAQAARWSISTPPEADGFLHVLVGKFPCAEHGLCALPWLIRPNSTDMRSLWNHFLENEYGLLLDAQNFDPEYILDAGGVGMAPVFFALLYPQATILRLDPHPSNFHVGLLNSLRLPNIKQVNLGLWDKETTLQMCDNVDIEWGPDWPFEGSQQQAYFSREPSDPPCKKVAVDGIHVARLSSIMQTYNIPRFDLMKVDIEGAEFRAFKEPSMKRILSETTLFLAELHDWVIPGAVKSVRDAFRAVGGFTHFAYDENDAWIRTRAISACHVE</sequence>
<accession>A0A0U9HKK3</accession>
<proteinExistence type="predicted"/>
<organism evidence="2 3">
    <name type="scientific">Klebsormidium nitens</name>
    <name type="common">Green alga</name>
    <name type="synonym">Ulothrix nitens</name>
    <dbReference type="NCBI Taxonomy" id="105231"/>
    <lineage>
        <taxon>Eukaryota</taxon>
        <taxon>Viridiplantae</taxon>
        <taxon>Streptophyta</taxon>
        <taxon>Klebsormidiophyceae</taxon>
        <taxon>Klebsormidiales</taxon>
        <taxon>Klebsormidiaceae</taxon>
        <taxon>Klebsormidium</taxon>
    </lineage>
</organism>
<dbReference type="OrthoDB" id="2014919at2759"/>
<evidence type="ECO:0000313" key="3">
    <source>
        <dbReference type="Proteomes" id="UP000054558"/>
    </source>
</evidence>
<dbReference type="AlphaFoldDB" id="A0A0U9HKK3"/>
<dbReference type="NCBIfam" id="TIGR01444">
    <property type="entry name" value="fkbM_fam"/>
    <property type="match status" value="1"/>
</dbReference>
<dbReference type="InterPro" id="IPR006342">
    <property type="entry name" value="FkbM_mtfrase"/>
</dbReference>